<dbReference type="Pfam" id="PF23622">
    <property type="entry name" value="LRR_At1g61320_AtMIF1"/>
    <property type="match status" value="1"/>
</dbReference>
<dbReference type="PANTHER" id="PTHR34145:SF68">
    <property type="entry name" value="FBD DOMAIN-CONTAINING PROTEIN"/>
    <property type="match status" value="1"/>
</dbReference>
<dbReference type="InterPro" id="IPR055357">
    <property type="entry name" value="LRR_At1g61320_AtMIF1"/>
</dbReference>
<name>A0ABM3GTV8_9MYRT</name>
<dbReference type="Proteomes" id="UP000827889">
    <property type="component" value="Chromosome 10"/>
</dbReference>
<dbReference type="InterPro" id="IPR053772">
    <property type="entry name" value="At1g61320/At1g61330-like"/>
</dbReference>
<protein>
    <submittedName>
        <fullName evidence="3">Uncharacterized protein LOC125312714</fullName>
    </submittedName>
</protein>
<keyword evidence="2" id="KW-1185">Reference proteome</keyword>
<evidence type="ECO:0000313" key="3">
    <source>
        <dbReference type="RefSeq" id="XP_048127784.1"/>
    </source>
</evidence>
<accession>A0ABM3GTV8</accession>
<evidence type="ECO:0000313" key="2">
    <source>
        <dbReference type="Proteomes" id="UP000827889"/>
    </source>
</evidence>
<dbReference type="SUPFAM" id="SSF52047">
    <property type="entry name" value="RNI-like"/>
    <property type="match status" value="1"/>
</dbReference>
<proteinExistence type="predicted"/>
<dbReference type="PANTHER" id="PTHR34145">
    <property type="entry name" value="OS02G0105600 PROTEIN"/>
    <property type="match status" value="1"/>
</dbReference>
<feature type="domain" description="At1g61320/AtMIF1 LRR" evidence="1">
    <location>
        <begin position="10"/>
        <end position="275"/>
    </location>
</feature>
<dbReference type="GeneID" id="125312714"/>
<gene>
    <name evidence="3" type="primary">LOC125312714</name>
</gene>
<organism evidence="2 3">
    <name type="scientific">Rhodamnia argentea</name>
    <dbReference type="NCBI Taxonomy" id="178133"/>
    <lineage>
        <taxon>Eukaryota</taxon>
        <taxon>Viridiplantae</taxon>
        <taxon>Streptophyta</taxon>
        <taxon>Embryophyta</taxon>
        <taxon>Tracheophyta</taxon>
        <taxon>Spermatophyta</taxon>
        <taxon>Magnoliopsida</taxon>
        <taxon>eudicotyledons</taxon>
        <taxon>Gunneridae</taxon>
        <taxon>Pentapetalae</taxon>
        <taxon>rosids</taxon>
        <taxon>malvids</taxon>
        <taxon>Myrtales</taxon>
        <taxon>Myrtaceae</taxon>
        <taxon>Myrtoideae</taxon>
        <taxon>Myrteae</taxon>
        <taxon>Australasian group</taxon>
        <taxon>Rhodamnia</taxon>
    </lineage>
</organism>
<evidence type="ECO:0000259" key="1">
    <source>
        <dbReference type="Pfam" id="PF23622"/>
    </source>
</evidence>
<dbReference type="InterPro" id="IPR032675">
    <property type="entry name" value="LRR_dom_sf"/>
</dbReference>
<dbReference type="RefSeq" id="XP_048127784.1">
    <property type="nucleotide sequence ID" value="XM_048271827.1"/>
</dbReference>
<sequence>MDSDIGYSQRASCLSNFGLSPSSSWNASFRYLEELCLNGVTVEGELIEQPLAICPVLERLILGLAPTLNRVRASGRSLKLKYLSITCCFDLKCVEIYDTNLVSFAIVGPQIPLCLDKLPQLSEVSIEGFSLRLVHVTLSQLSSLSCLQILKLQFYDSPDENLLIRQLPKLVSVKKLELRVHGLRDASLLPLTLLIEACPCMQSFVFELMDPREMLCRQREPKRVVQAPHRYLKEVEFSNYYGRPCDHELVNYLVENAFNLEKLVVNPCEEEWFTSEMKKVKEPRERALQQLEGKLPSRIDLVIN</sequence>
<reference evidence="3" key="1">
    <citation type="submission" date="2025-08" db="UniProtKB">
        <authorList>
            <consortium name="RefSeq"/>
        </authorList>
    </citation>
    <scope>IDENTIFICATION</scope>
    <source>
        <tissue evidence="3">Leaf</tissue>
    </source>
</reference>
<dbReference type="Gene3D" id="3.80.10.10">
    <property type="entry name" value="Ribonuclease Inhibitor"/>
    <property type="match status" value="1"/>
</dbReference>